<feature type="region of interest" description="Disordered" evidence="8">
    <location>
        <begin position="26"/>
        <end position="47"/>
    </location>
</feature>
<evidence type="ECO:0000256" key="9">
    <source>
        <dbReference type="SAM" id="SignalP"/>
    </source>
</evidence>
<organism evidence="10 11">
    <name type="scientific">Tistrella mobilis</name>
    <dbReference type="NCBI Taxonomy" id="171437"/>
    <lineage>
        <taxon>Bacteria</taxon>
        <taxon>Pseudomonadati</taxon>
        <taxon>Pseudomonadota</taxon>
        <taxon>Alphaproteobacteria</taxon>
        <taxon>Geminicoccales</taxon>
        <taxon>Geminicoccaceae</taxon>
        <taxon>Tistrella</taxon>
    </lineage>
</organism>
<evidence type="ECO:0000256" key="5">
    <source>
        <dbReference type="ARBA" id="ARBA00023001"/>
    </source>
</evidence>
<comment type="catalytic activity">
    <reaction evidence="1">
        <text>Endohydrolysis of (1-&gt;4)-beta-D-glucosidic linkages in cellulose, lichenin and cereal beta-D-glucans.</text>
        <dbReference type="EC" id="3.2.1.4"/>
    </reaction>
</comment>
<protein>
    <recommendedName>
        <fullName evidence="3">cellulase</fullName>
        <ecNumber evidence="3">3.2.1.4</ecNumber>
    </recommendedName>
</protein>
<evidence type="ECO:0000256" key="6">
    <source>
        <dbReference type="ARBA" id="ARBA00023295"/>
    </source>
</evidence>
<reference evidence="10 11" key="1">
    <citation type="journal article" date="2018" name="Nat. Biotechnol.">
        <title>A standardized bacterial taxonomy based on genome phylogeny substantially revises the tree of life.</title>
        <authorList>
            <person name="Parks D.H."/>
            <person name="Chuvochina M."/>
            <person name="Waite D.W."/>
            <person name="Rinke C."/>
            <person name="Skarshewski A."/>
            <person name="Chaumeil P.A."/>
            <person name="Hugenholtz P."/>
        </authorList>
    </citation>
    <scope>NUCLEOTIDE SEQUENCE [LARGE SCALE GENOMIC DNA]</scope>
    <source>
        <strain evidence="10">UBA8739</strain>
    </source>
</reference>
<dbReference type="Gene3D" id="1.50.10.10">
    <property type="match status" value="1"/>
</dbReference>
<keyword evidence="7" id="KW-0119">Carbohydrate metabolism</keyword>
<dbReference type="EMBL" id="DMAI01000294">
    <property type="protein sequence ID" value="HAE49289.1"/>
    <property type="molecule type" value="Genomic_DNA"/>
</dbReference>
<evidence type="ECO:0000313" key="10">
    <source>
        <dbReference type="EMBL" id="HAE49289.1"/>
    </source>
</evidence>
<evidence type="ECO:0000256" key="3">
    <source>
        <dbReference type="ARBA" id="ARBA00012601"/>
    </source>
</evidence>
<feature type="chain" id="PRO_5017555338" description="cellulase" evidence="9">
    <location>
        <begin position="23"/>
        <end position="442"/>
    </location>
</feature>
<dbReference type="SUPFAM" id="SSF48208">
    <property type="entry name" value="Six-hairpin glycosidases"/>
    <property type="match status" value="1"/>
</dbReference>
<evidence type="ECO:0000256" key="7">
    <source>
        <dbReference type="ARBA" id="ARBA00023326"/>
    </source>
</evidence>
<feature type="region of interest" description="Disordered" evidence="8">
    <location>
        <begin position="69"/>
        <end position="106"/>
    </location>
</feature>
<dbReference type="InterPro" id="IPR002037">
    <property type="entry name" value="Glyco_hydro_8"/>
</dbReference>
<accession>A0A3B9IQ02</accession>
<evidence type="ECO:0000256" key="8">
    <source>
        <dbReference type="SAM" id="MobiDB-lite"/>
    </source>
</evidence>
<feature type="compositionally biased region" description="Basic and acidic residues" evidence="8">
    <location>
        <begin position="97"/>
        <end position="106"/>
    </location>
</feature>
<evidence type="ECO:0000256" key="2">
    <source>
        <dbReference type="ARBA" id="ARBA00009209"/>
    </source>
</evidence>
<dbReference type="InterPro" id="IPR008928">
    <property type="entry name" value="6-hairpin_glycosidase_sf"/>
</dbReference>
<keyword evidence="5" id="KW-0136">Cellulose degradation</keyword>
<gene>
    <name evidence="10" type="ORF">DCK97_17875</name>
</gene>
<comment type="caution">
    <text evidence="10">The sequence shown here is derived from an EMBL/GenBank/DDBJ whole genome shotgun (WGS) entry which is preliminary data.</text>
</comment>
<name>A0A3B9IQ02_9PROT</name>
<keyword evidence="4" id="KW-0378">Hydrolase</keyword>
<dbReference type="EC" id="3.2.1.4" evidence="3"/>
<feature type="compositionally biased region" description="Low complexity" evidence="8">
    <location>
        <begin position="31"/>
        <end position="47"/>
    </location>
</feature>
<dbReference type="GO" id="GO:0008810">
    <property type="term" value="F:cellulase activity"/>
    <property type="evidence" value="ECO:0007669"/>
    <property type="project" value="UniProtKB-EC"/>
</dbReference>
<evidence type="ECO:0000256" key="1">
    <source>
        <dbReference type="ARBA" id="ARBA00000966"/>
    </source>
</evidence>
<dbReference type="InterPro" id="IPR012341">
    <property type="entry name" value="6hp_glycosidase-like_sf"/>
</dbReference>
<keyword evidence="9" id="KW-0732">Signal</keyword>
<feature type="signal peptide" evidence="9">
    <location>
        <begin position="1"/>
        <end position="22"/>
    </location>
</feature>
<keyword evidence="6" id="KW-0326">Glycosidase</keyword>
<dbReference type="Pfam" id="PF01270">
    <property type="entry name" value="Glyco_hydro_8"/>
    <property type="match status" value="1"/>
</dbReference>
<dbReference type="GO" id="GO:0030245">
    <property type="term" value="P:cellulose catabolic process"/>
    <property type="evidence" value="ECO:0007669"/>
    <property type="project" value="UniProtKB-KW"/>
</dbReference>
<dbReference type="Proteomes" id="UP000257706">
    <property type="component" value="Unassembled WGS sequence"/>
</dbReference>
<comment type="similarity">
    <text evidence="2">Belongs to the glycosyl hydrolase 8 (cellulase D) family.</text>
</comment>
<keyword evidence="7" id="KW-0624">Polysaccharide degradation</keyword>
<evidence type="ECO:0000256" key="4">
    <source>
        <dbReference type="ARBA" id="ARBA00022801"/>
    </source>
</evidence>
<proteinExistence type="inferred from homology"/>
<dbReference type="PRINTS" id="PR00735">
    <property type="entry name" value="GLHYDRLASE8"/>
</dbReference>
<evidence type="ECO:0000313" key="11">
    <source>
        <dbReference type="Proteomes" id="UP000257706"/>
    </source>
</evidence>
<sequence length="442" mass="46941">MSSRSRVISLAVIAAIAFAVWATTKSRTPDGTAEAGTAPAAPAQPAPRALAAAATPVVVPVSSEAVSSEGQAIAKDRTQLPPPAPADTPPVQTARADTPRPEADRKAGLDAGTVALWEDWRQRFLTPEGRVIDTGNGGISHSEGQGYGLLLSVLMGDRASFARIWSWTYTTLFVRDDGMMAWRYDPKADPAVTDRNSASDGDILAAWALAEAGRRWSDDRYREAAAELAAAIRRTVIVEHAGRLMVLPGQEGFRRDPSVVVNPAYWVLPAFPVLADIDPDGAAVWNRLAAETPAVMAAVRFGTPALPPEWVVAEPDGAFTLPQDPNFPAAFGYNAVRVPLYLAWAGVLDPALPIYVDLDRLWPAGAARITDRPQVVALPDGRVTERGSDAGFRAVAGLVACIVHDRPMPADVTAVDDDASYYAASLTLMVRLAAAGRKPACL</sequence>
<dbReference type="AlphaFoldDB" id="A0A3B9IQ02"/>